<reference evidence="1 2" key="1">
    <citation type="journal article" date="2021" name="Hortic Res">
        <title>High-quality reference genome and annotation aids understanding of berry development for evergreen blueberry (Vaccinium darrowii).</title>
        <authorList>
            <person name="Yu J."/>
            <person name="Hulse-Kemp A.M."/>
            <person name="Babiker E."/>
            <person name="Staton M."/>
        </authorList>
    </citation>
    <scope>NUCLEOTIDE SEQUENCE [LARGE SCALE GENOMIC DNA]</scope>
    <source>
        <strain evidence="2">cv. NJ 8807/NJ 8810</strain>
        <tissue evidence="1">Young leaf</tissue>
    </source>
</reference>
<dbReference type="Proteomes" id="UP000828048">
    <property type="component" value="Chromosome 7"/>
</dbReference>
<evidence type="ECO:0000313" key="1">
    <source>
        <dbReference type="EMBL" id="KAH7848376.1"/>
    </source>
</evidence>
<name>A0ACB7Y4C7_9ERIC</name>
<dbReference type="EMBL" id="CM037157">
    <property type="protein sequence ID" value="KAH7848376.1"/>
    <property type="molecule type" value="Genomic_DNA"/>
</dbReference>
<protein>
    <submittedName>
        <fullName evidence="1">Uncharacterized protein</fullName>
    </submittedName>
</protein>
<comment type="caution">
    <text evidence="1">The sequence shown here is derived from an EMBL/GenBank/DDBJ whole genome shotgun (WGS) entry which is preliminary data.</text>
</comment>
<evidence type="ECO:0000313" key="2">
    <source>
        <dbReference type="Proteomes" id="UP000828048"/>
    </source>
</evidence>
<proteinExistence type="predicted"/>
<keyword evidence="2" id="KW-1185">Reference proteome</keyword>
<sequence length="102" mass="11475">MVVLEMVTGQSPMTTGSQVSENTGEMEPRGLVKWVREKINGDGGKELWLEKIIDPAMKGKCNLSKMEILVQVALQCVEEDKDARPTMRQVAERLIAHENDDY</sequence>
<organism evidence="1 2">
    <name type="scientific">Vaccinium darrowii</name>
    <dbReference type="NCBI Taxonomy" id="229202"/>
    <lineage>
        <taxon>Eukaryota</taxon>
        <taxon>Viridiplantae</taxon>
        <taxon>Streptophyta</taxon>
        <taxon>Embryophyta</taxon>
        <taxon>Tracheophyta</taxon>
        <taxon>Spermatophyta</taxon>
        <taxon>Magnoliopsida</taxon>
        <taxon>eudicotyledons</taxon>
        <taxon>Gunneridae</taxon>
        <taxon>Pentapetalae</taxon>
        <taxon>asterids</taxon>
        <taxon>Ericales</taxon>
        <taxon>Ericaceae</taxon>
        <taxon>Vaccinioideae</taxon>
        <taxon>Vaccinieae</taxon>
        <taxon>Vaccinium</taxon>
    </lineage>
</organism>
<gene>
    <name evidence="1" type="ORF">Vadar_002082</name>
</gene>
<accession>A0ACB7Y4C7</accession>